<dbReference type="SMART" id="SM00290">
    <property type="entry name" value="ZnF_UBP"/>
    <property type="match status" value="2"/>
</dbReference>
<keyword evidence="8 11" id="KW-0378">Hydrolase</keyword>
<dbReference type="CDD" id="cd14385">
    <property type="entry name" value="UBA1_spUBP14_like"/>
    <property type="match status" value="1"/>
</dbReference>
<feature type="compositionally biased region" description="Gly residues" evidence="16">
    <location>
        <begin position="690"/>
        <end position="701"/>
    </location>
</feature>
<evidence type="ECO:0000256" key="9">
    <source>
        <dbReference type="ARBA" id="ARBA00022807"/>
    </source>
</evidence>
<dbReference type="PROSITE" id="PS50030">
    <property type="entry name" value="UBA"/>
    <property type="match status" value="2"/>
</dbReference>
<evidence type="ECO:0000256" key="11">
    <source>
        <dbReference type="PIRNR" id="PIRNR016308"/>
    </source>
</evidence>
<gene>
    <name evidence="20" type="ORF">M378DRAFT_10913</name>
</gene>
<feature type="compositionally biased region" description="Low complexity" evidence="16">
    <location>
        <begin position="754"/>
        <end position="763"/>
    </location>
</feature>
<dbReference type="STRING" id="946122.A0A0C2X7K6"/>
<dbReference type="GO" id="GO:0016579">
    <property type="term" value="P:protein deubiquitination"/>
    <property type="evidence" value="ECO:0007669"/>
    <property type="project" value="InterPro"/>
</dbReference>
<feature type="binding site" evidence="13">
    <location>
        <position position="187"/>
    </location>
    <ligand>
        <name>Zn(2+)</name>
        <dbReference type="ChEBI" id="CHEBI:29105"/>
    </ligand>
</feature>
<evidence type="ECO:0000313" key="21">
    <source>
        <dbReference type="Proteomes" id="UP000054549"/>
    </source>
</evidence>
<feature type="binding site" evidence="13">
    <location>
        <position position="220"/>
    </location>
    <ligand>
        <name>Zn(2+)</name>
        <dbReference type="ChEBI" id="CHEBI:29105"/>
    </ligand>
</feature>
<dbReference type="InterPro" id="IPR001394">
    <property type="entry name" value="Peptidase_C19_UCH"/>
</dbReference>
<dbReference type="Gene3D" id="3.90.70.10">
    <property type="entry name" value="Cysteine proteinases"/>
    <property type="match status" value="1"/>
</dbReference>
<feature type="region of interest" description="Disordered" evidence="16">
    <location>
        <begin position="385"/>
        <end position="413"/>
    </location>
</feature>
<dbReference type="GO" id="GO:0005829">
    <property type="term" value="C:cytosol"/>
    <property type="evidence" value="ECO:0007669"/>
    <property type="project" value="TreeGrafter"/>
</dbReference>
<dbReference type="Proteomes" id="UP000054549">
    <property type="component" value="Unassembled WGS sequence"/>
</dbReference>
<dbReference type="EC" id="3.4.19.12" evidence="11 15"/>
<evidence type="ECO:0000256" key="13">
    <source>
        <dbReference type="PIRSR" id="PIRSR016308-3"/>
    </source>
</evidence>
<dbReference type="InterPro" id="IPR013083">
    <property type="entry name" value="Znf_RING/FYVE/PHD"/>
</dbReference>
<dbReference type="InParanoid" id="A0A0C2X7K6"/>
<evidence type="ECO:0000256" key="1">
    <source>
        <dbReference type="ARBA" id="ARBA00000707"/>
    </source>
</evidence>
<keyword evidence="7 11" id="KW-0833">Ubl conjugation pathway</keyword>
<organism evidence="20 21">
    <name type="scientific">Amanita muscaria (strain Koide BX008)</name>
    <dbReference type="NCBI Taxonomy" id="946122"/>
    <lineage>
        <taxon>Eukaryota</taxon>
        <taxon>Fungi</taxon>
        <taxon>Dikarya</taxon>
        <taxon>Basidiomycota</taxon>
        <taxon>Agaricomycotina</taxon>
        <taxon>Agaricomycetes</taxon>
        <taxon>Agaricomycetidae</taxon>
        <taxon>Agaricales</taxon>
        <taxon>Pluteineae</taxon>
        <taxon>Amanitaceae</taxon>
        <taxon>Amanita</taxon>
    </lineage>
</organism>
<evidence type="ECO:0000256" key="12">
    <source>
        <dbReference type="PIRSR" id="PIRSR016308-1"/>
    </source>
</evidence>
<reference evidence="20 21" key="1">
    <citation type="submission" date="2014-04" db="EMBL/GenBank/DDBJ databases">
        <title>Evolutionary Origins and Diversification of the Mycorrhizal Mutualists.</title>
        <authorList>
            <consortium name="DOE Joint Genome Institute"/>
            <consortium name="Mycorrhizal Genomics Consortium"/>
            <person name="Kohler A."/>
            <person name="Kuo A."/>
            <person name="Nagy L.G."/>
            <person name="Floudas D."/>
            <person name="Copeland A."/>
            <person name="Barry K.W."/>
            <person name="Cichocki N."/>
            <person name="Veneault-Fourrey C."/>
            <person name="LaButti K."/>
            <person name="Lindquist E.A."/>
            <person name="Lipzen A."/>
            <person name="Lundell T."/>
            <person name="Morin E."/>
            <person name="Murat C."/>
            <person name="Riley R."/>
            <person name="Ohm R."/>
            <person name="Sun H."/>
            <person name="Tunlid A."/>
            <person name="Henrissat B."/>
            <person name="Grigoriev I.V."/>
            <person name="Hibbett D.S."/>
            <person name="Martin F."/>
        </authorList>
    </citation>
    <scope>NUCLEOTIDE SEQUENCE [LARGE SCALE GENOMIC DNA]</scope>
    <source>
        <strain evidence="20 21">Koide BX008</strain>
    </source>
</reference>
<dbReference type="EMBL" id="KN818243">
    <property type="protein sequence ID" value="KIL65286.1"/>
    <property type="molecule type" value="Genomic_DNA"/>
</dbReference>
<evidence type="ECO:0000256" key="7">
    <source>
        <dbReference type="ARBA" id="ARBA00022786"/>
    </source>
</evidence>
<dbReference type="SUPFAM" id="SSF57850">
    <property type="entry name" value="RING/U-box"/>
    <property type="match status" value="2"/>
</dbReference>
<comment type="similarity">
    <text evidence="2 11 15">Belongs to the peptidase C19 family.</text>
</comment>
<dbReference type="SUPFAM" id="SSF54001">
    <property type="entry name" value="Cysteine proteinases"/>
    <property type="match status" value="1"/>
</dbReference>
<keyword evidence="4 11" id="KW-0479">Metal-binding</keyword>
<dbReference type="PROSITE" id="PS00972">
    <property type="entry name" value="USP_1"/>
    <property type="match status" value="1"/>
</dbReference>
<protein>
    <recommendedName>
        <fullName evidence="11 15">Ubiquitin carboxyl-terminal hydrolase</fullName>
        <ecNumber evidence="11 15">3.4.19.12</ecNumber>
    </recommendedName>
</protein>
<dbReference type="CDD" id="cd02658">
    <property type="entry name" value="Peptidase_C19B"/>
    <property type="match status" value="1"/>
</dbReference>
<evidence type="ECO:0000256" key="3">
    <source>
        <dbReference type="ARBA" id="ARBA00022670"/>
    </source>
</evidence>
<evidence type="ECO:0000259" key="18">
    <source>
        <dbReference type="PROSITE" id="PS50235"/>
    </source>
</evidence>
<dbReference type="SUPFAM" id="SSF46934">
    <property type="entry name" value="UBA-like"/>
    <property type="match status" value="1"/>
</dbReference>
<dbReference type="FunCoup" id="A0A0C2X7K6">
    <property type="interactions" value="666"/>
</dbReference>
<name>A0A0C2X7K6_AMAMK</name>
<dbReference type="PROSITE" id="PS50271">
    <property type="entry name" value="ZF_UBP"/>
    <property type="match status" value="1"/>
</dbReference>
<evidence type="ECO:0000256" key="6">
    <source>
        <dbReference type="ARBA" id="ARBA00022771"/>
    </source>
</evidence>
<dbReference type="InterPro" id="IPR001607">
    <property type="entry name" value="Znf_UBP"/>
</dbReference>
<dbReference type="OrthoDB" id="361536at2759"/>
<evidence type="ECO:0000256" key="8">
    <source>
        <dbReference type="ARBA" id="ARBA00022801"/>
    </source>
</evidence>
<sequence length="849" mass="92326">MAALNCSHVSRIAALSHPKLSQAVHREECTQCFDNQDLPAGIDLCLTCFNGACPRLHAQIHVQKSNHPFTLNIHRVPNPNSTSRDDNEPPAKMAKLAIQEEPSEHEKYQFITTIKCWMCEPVQGLPVPEAAQDAKVDALIEACISSLSSARQSEVKAWEEEILPCEHTLTLEQHSSGPIADSGLAHCADCHLPANLWLCLTCGNLGCGRQQLGGLEGNGHGLKHFEATGHRVAVKLGTITPEGDADVYCYACDDTKEDPNIATHLDAFGIHIHSLKKTEKSITELQIEQNLSYEFSLTSHSGEAFEPVHGPGLTGLANLGNSCYIASILQTIFSLPAFQKRYFSQSSNNQFDPTHAQECTYALPAECVECQMRKVADGLLSGRYAIPVQPPPKPSETNTQISSDPPSPPPPVFQAGIRPMTFKSLIGANHAEFSTMRQQDAEEFFGHLLSIIRRDSKRRGIPLASDQDATRVFEFGTEQKIKCNVCGRVRYRIDEMDRVGVAVPAVPLPDPDPPITDKSTSTEAPKNKEYKPVSLQTCIDSVFLSKEPLEYTCPGGCGSVIAIKQSRFASFPDILVIHAKKFELVNWVPTKLDIPVILPENDTLVFGDQYLGTGLQSGEVELPDDAGGGGQRKSALPPVNEALLADMEGMGFPRVRCEKALRATGNTGLEAAMEWVFAHMDDADIDVPETGGGGGGGGGGKPEPPADMVAMLADMGFTDKQAKKALRETASNMERAVEWLFSHPDDNGEDDGGDPSSSSAAPATTQNTEIRGSKEVPAQFVLKAFVSHRGPSVHTGHYVAHVKVPTSENQQGEWVLFNDEKVVRADEESVNELKPLAYLYVFERVGIRA</sequence>
<dbReference type="SMART" id="SM00165">
    <property type="entry name" value="UBA"/>
    <property type="match status" value="2"/>
</dbReference>
<feature type="binding site" evidence="13">
    <location>
        <position position="207"/>
    </location>
    <ligand>
        <name>Zn(2+)</name>
        <dbReference type="ChEBI" id="CHEBI:29105"/>
    </ligand>
</feature>
<dbReference type="GO" id="GO:0008270">
    <property type="term" value="F:zinc ion binding"/>
    <property type="evidence" value="ECO:0007669"/>
    <property type="project" value="UniProtKB-UniRule"/>
</dbReference>
<dbReference type="InterPro" id="IPR041432">
    <property type="entry name" value="UBP13_Znf-UBP_var"/>
</dbReference>
<feature type="domain" description="UBP-type" evidence="19">
    <location>
        <begin position="163"/>
        <end position="272"/>
    </location>
</feature>
<feature type="domain" description="UBA" evidence="17">
    <location>
        <begin position="703"/>
        <end position="743"/>
    </location>
</feature>
<dbReference type="HOGENOM" id="CLU_009884_1_0_1"/>
<evidence type="ECO:0000313" key="20">
    <source>
        <dbReference type="EMBL" id="KIL65286.1"/>
    </source>
</evidence>
<feature type="region of interest" description="Disordered" evidence="16">
    <location>
        <begin position="685"/>
        <end position="707"/>
    </location>
</feature>
<evidence type="ECO:0000259" key="19">
    <source>
        <dbReference type="PROSITE" id="PS50271"/>
    </source>
</evidence>
<evidence type="ECO:0000256" key="10">
    <source>
        <dbReference type="ARBA" id="ARBA00022833"/>
    </source>
</evidence>
<dbReference type="Gene3D" id="3.30.40.10">
    <property type="entry name" value="Zinc/RING finger domain, C3HC4 (zinc finger)"/>
    <property type="match status" value="2"/>
</dbReference>
<keyword evidence="10 11" id="KW-0862">Zinc</keyword>
<keyword evidence="6 14" id="KW-0863">Zinc-finger</keyword>
<feature type="binding site" evidence="13">
    <location>
        <position position="190"/>
    </location>
    <ligand>
        <name>Zn(2+)</name>
        <dbReference type="ChEBI" id="CHEBI:29105"/>
    </ligand>
</feature>
<proteinExistence type="inferred from homology"/>
<dbReference type="Gene3D" id="1.10.8.10">
    <property type="entry name" value="DNA helicase RuvA subunit, C-terminal domain"/>
    <property type="match status" value="2"/>
</dbReference>
<dbReference type="InterPro" id="IPR009060">
    <property type="entry name" value="UBA-like_sf"/>
</dbReference>
<feature type="active site" description="Nucleophile" evidence="12">
    <location>
        <position position="323"/>
    </location>
</feature>
<dbReference type="Pfam" id="PF02148">
    <property type="entry name" value="zf-UBP"/>
    <property type="match status" value="1"/>
</dbReference>
<dbReference type="FunFam" id="3.30.40.10:FF:000396">
    <property type="entry name" value="Ubiquitin carboxyl-terminal hydrolase"/>
    <property type="match status" value="1"/>
</dbReference>
<feature type="active site" description="Proton acceptor" evidence="12">
    <location>
        <position position="797"/>
    </location>
</feature>
<evidence type="ECO:0000256" key="4">
    <source>
        <dbReference type="ARBA" id="ARBA00022723"/>
    </source>
</evidence>
<accession>A0A0C2X7K6</accession>
<dbReference type="InterPro" id="IPR038765">
    <property type="entry name" value="Papain-like_cys_pep_sf"/>
</dbReference>
<feature type="domain" description="UBA" evidence="17">
    <location>
        <begin position="638"/>
        <end position="679"/>
    </location>
</feature>
<dbReference type="CDD" id="cd14386">
    <property type="entry name" value="UBA2_UBP5"/>
    <property type="match status" value="1"/>
</dbReference>
<keyword evidence="3 11" id="KW-0645">Protease</keyword>
<feature type="domain" description="USP" evidence="18">
    <location>
        <begin position="314"/>
        <end position="845"/>
    </location>
</feature>
<dbReference type="Pfam" id="PF17807">
    <property type="entry name" value="zf-UBP_var"/>
    <property type="match status" value="1"/>
</dbReference>
<dbReference type="InterPro" id="IPR015940">
    <property type="entry name" value="UBA"/>
</dbReference>
<dbReference type="PIRSF" id="PIRSF016308">
    <property type="entry name" value="UBP"/>
    <property type="match status" value="1"/>
</dbReference>
<dbReference type="PROSITE" id="PS50235">
    <property type="entry name" value="USP_3"/>
    <property type="match status" value="1"/>
</dbReference>
<feature type="region of interest" description="Disordered" evidence="16">
    <location>
        <begin position="742"/>
        <end position="771"/>
    </location>
</feature>
<dbReference type="PROSITE" id="PS00973">
    <property type="entry name" value="USP_2"/>
    <property type="match status" value="1"/>
</dbReference>
<evidence type="ECO:0000256" key="15">
    <source>
        <dbReference type="RuleBase" id="RU366025"/>
    </source>
</evidence>
<dbReference type="PANTHER" id="PTHR24006">
    <property type="entry name" value="UBIQUITIN CARBOXYL-TERMINAL HYDROLASE"/>
    <property type="match status" value="1"/>
</dbReference>
<dbReference type="GO" id="GO:0006508">
    <property type="term" value="P:proteolysis"/>
    <property type="evidence" value="ECO:0007669"/>
    <property type="project" value="UniProtKB-KW"/>
</dbReference>
<dbReference type="InterPro" id="IPR028889">
    <property type="entry name" value="USP"/>
</dbReference>
<dbReference type="InterPro" id="IPR016652">
    <property type="entry name" value="Ubiquitinyl_hydrolase"/>
</dbReference>
<dbReference type="Pfam" id="PF00443">
    <property type="entry name" value="UCH"/>
    <property type="match status" value="1"/>
</dbReference>
<keyword evidence="21" id="KW-1185">Reference proteome</keyword>
<dbReference type="Pfam" id="PF00627">
    <property type="entry name" value="UBA"/>
    <property type="match status" value="2"/>
</dbReference>
<dbReference type="GO" id="GO:0004843">
    <property type="term" value="F:cysteine-type deubiquitinase activity"/>
    <property type="evidence" value="ECO:0007669"/>
    <property type="project" value="UniProtKB-UniRule"/>
</dbReference>
<keyword evidence="9 11" id="KW-0788">Thiol protease</keyword>
<dbReference type="InterPro" id="IPR018200">
    <property type="entry name" value="USP_CS"/>
</dbReference>
<evidence type="ECO:0000256" key="16">
    <source>
        <dbReference type="SAM" id="MobiDB-lite"/>
    </source>
</evidence>
<dbReference type="PANTHER" id="PTHR24006:SF664">
    <property type="entry name" value="UBIQUITIN CARBOXYL-TERMINAL HYDROLASE"/>
    <property type="match status" value="1"/>
</dbReference>
<dbReference type="InterPro" id="IPR050164">
    <property type="entry name" value="Peptidase_C19"/>
</dbReference>
<evidence type="ECO:0000256" key="2">
    <source>
        <dbReference type="ARBA" id="ARBA00009085"/>
    </source>
</evidence>
<dbReference type="AlphaFoldDB" id="A0A0C2X7K6"/>
<evidence type="ECO:0000256" key="14">
    <source>
        <dbReference type="PROSITE-ProRule" id="PRU00502"/>
    </source>
</evidence>
<feature type="region of interest" description="Disordered" evidence="16">
    <location>
        <begin position="505"/>
        <end position="527"/>
    </location>
</feature>
<comment type="catalytic activity">
    <reaction evidence="1 11 15">
        <text>Thiol-dependent hydrolysis of ester, thioester, amide, peptide and isopeptide bonds formed by the C-terminal Gly of ubiquitin (a 76-residue protein attached to proteins as an intracellular targeting signal).</text>
        <dbReference type="EC" id="3.4.19.12"/>
    </reaction>
</comment>
<evidence type="ECO:0000256" key="5">
    <source>
        <dbReference type="ARBA" id="ARBA00022737"/>
    </source>
</evidence>
<dbReference type="GO" id="GO:0005634">
    <property type="term" value="C:nucleus"/>
    <property type="evidence" value="ECO:0007669"/>
    <property type="project" value="TreeGrafter"/>
</dbReference>
<evidence type="ECO:0000259" key="17">
    <source>
        <dbReference type="PROSITE" id="PS50030"/>
    </source>
</evidence>
<keyword evidence="5" id="KW-0677">Repeat</keyword>